<dbReference type="GO" id="GO:0004181">
    <property type="term" value="F:metallocarboxypeptidase activity"/>
    <property type="evidence" value="ECO:0007669"/>
    <property type="project" value="InterPro"/>
</dbReference>
<accession>A0A4Q0M5Q2</accession>
<dbReference type="SUPFAM" id="SSF53187">
    <property type="entry name" value="Zn-dependent exopeptidases"/>
    <property type="match status" value="1"/>
</dbReference>
<gene>
    <name evidence="3" type="ORF">EKH83_15500</name>
</gene>
<dbReference type="EMBL" id="RXOC01000011">
    <property type="protein sequence ID" value="RXF68284.1"/>
    <property type="molecule type" value="Genomic_DNA"/>
</dbReference>
<sequence length="408" mass="45742">MVSCMCKSKNFVLYFWQVNLHASAYRDGSFVDRFFKHDSIKSRVRQIKERGLFKVRQIGQSVLGKEIFCVSAGHGKVNILIWSQMHGDEPTGTMAIFDLLNFLGSNDLEHVRNTILSQCTVHFIPMLNPDGADFFQRRNALNIDINRDFLALQTPEAKVLLNAQEEIQPAFAFNLHDQNTLWSVTGSRKSAAISLLAPPVDCNATVTPSRLKAMQLAASVYNLLHTKIPGQVGRWSEEYEPRAVGEVFQSRGISTVLVEAGGFVDDDEKQLVRQLNFELLLHSLEQIATGVYSNEKEDTYHRIPLNNKEIFHLLIRNCKVASPAGYIKADIGLNYTEELDAAGKNRTKMFSVADFGDLSTWGAYESIDVRNAVLKGTLKIDAVASFNIEDDKGIVLSFVKGIKRIQII</sequence>
<name>A0A4Q0M5Q2_9SPHI</name>
<evidence type="ECO:0000259" key="2">
    <source>
        <dbReference type="PROSITE" id="PS52035"/>
    </source>
</evidence>
<dbReference type="PROSITE" id="PS52035">
    <property type="entry name" value="PEPTIDASE_M14"/>
    <property type="match status" value="1"/>
</dbReference>
<protein>
    <submittedName>
        <fullName evidence="3">DUF2817 domain-containing protein</fullName>
    </submittedName>
</protein>
<dbReference type="Proteomes" id="UP000290848">
    <property type="component" value="Unassembled WGS sequence"/>
</dbReference>
<dbReference type="GO" id="GO:0006508">
    <property type="term" value="P:proteolysis"/>
    <property type="evidence" value="ECO:0007669"/>
    <property type="project" value="InterPro"/>
</dbReference>
<dbReference type="Gene3D" id="3.40.630.10">
    <property type="entry name" value="Zn peptidases"/>
    <property type="match status" value="1"/>
</dbReference>
<comment type="caution">
    <text evidence="1">Lacks conserved residue(s) required for the propagation of feature annotation.</text>
</comment>
<comment type="caution">
    <text evidence="3">The sequence shown here is derived from an EMBL/GenBank/DDBJ whole genome shotgun (WGS) entry which is preliminary data.</text>
</comment>
<dbReference type="InterPro" id="IPR000834">
    <property type="entry name" value="Peptidase_M14"/>
</dbReference>
<evidence type="ECO:0000313" key="4">
    <source>
        <dbReference type="Proteomes" id="UP000290848"/>
    </source>
</evidence>
<dbReference type="GO" id="GO:0008270">
    <property type="term" value="F:zinc ion binding"/>
    <property type="evidence" value="ECO:0007669"/>
    <property type="project" value="InterPro"/>
</dbReference>
<dbReference type="AlphaFoldDB" id="A0A4Q0M5Q2"/>
<evidence type="ECO:0000256" key="1">
    <source>
        <dbReference type="PROSITE-ProRule" id="PRU01379"/>
    </source>
</evidence>
<dbReference type="SMART" id="SM00631">
    <property type="entry name" value="Zn_pept"/>
    <property type="match status" value="1"/>
</dbReference>
<evidence type="ECO:0000313" key="3">
    <source>
        <dbReference type="EMBL" id="RXF68284.1"/>
    </source>
</evidence>
<reference evidence="3 4" key="1">
    <citation type="submission" date="2018-12" db="EMBL/GenBank/DDBJ databases">
        <title>The Draft Genome Sequence of the Soil Bacterium Pedobacter tournemirensis R1.</title>
        <authorList>
            <person name="He J."/>
        </authorList>
    </citation>
    <scope>NUCLEOTIDE SEQUENCE [LARGE SCALE GENOMIC DNA]</scope>
    <source>
        <strain evidence="3 4">R1</strain>
    </source>
</reference>
<organism evidence="3 4">
    <name type="scientific">Arcticibacter tournemirensis</name>
    <dbReference type="NCBI Taxonomy" id="699437"/>
    <lineage>
        <taxon>Bacteria</taxon>
        <taxon>Pseudomonadati</taxon>
        <taxon>Bacteroidota</taxon>
        <taxon>Sphingobacteriia</taxon>
        <taxon>Sphingobacteriales</taxon>
        <taxon>Sphingobacteriaceae</taxon>
        <taxon>Arcticibacter</taxon>
    </lineage>
</organism>
<comment type="similarity">
    <text evidence="1">Belongs to the peptidase M14 family.</text>
</comment>
<feature type="domain" description="Peptidase M14" evidence="2">
    <location>
        <begin position="33"/>
        <end position="287"/>
    </location>
</feature>
<dbReference type="Pfam" id="PF00246">
    <property type="entry name" value="Peptidase_M14"/>
    <property type="match status" value="1"/>
</dbReference>
<proteinExistence type="inferred from homology"/>